<keyword evidence="2" id="KW-0547">Nucleotide-binding</keyword>
<comment type="caution">
    <text evidence="2">The sequence shown here is derived from an EMBL/GenBank/DDBJ whole genome shotgun (WGS) entry which is preliminary data.</text>
</comment>
<sequence length="953" mass="107328">MMHQPFLEKLALHIREKYPAMGRRLCIVLPNRRAGLFLKRHLIPAGGAPVWAPSIFSMEDFAARLSGLQVADPLELMTTLYEAHRKTEGSAASDFDGFYGWGRGLIRDFDDIDQYLIKPETLFTYLSESKAMTLWNMDQHPLTDFETKYLRFFNSLTAYYKEYTRDLTGRKNAYHGLACRTIAEAPEAYCDAVQWDHIIFAGFNALTPAQRTMIRYFIKAEKAETLWDADAYYLENTHQEAGLFLRKYKEDRSLGGFHEITDHFKTSARNITIAGVPRFTAQANLAGSILRNLTEKGDPAILNKTAVVLADESLLLPLLNAIPPEAGDFNITMGFPLQQSPVYNLFDSIFEMHVHATEGKTAGEPRFYFRHLLAVLQHSYIQYLAGQQALASIIAHIRNSNKPFVGIPDLKAISGEPDSPGELLHLLMKKPDSVYGFTQQLAGIINTLKNGLTTGAEKERKINQAENEILYNIALIINRLQIFTGKADYIGELRTLHTLFRESAAASPVAFYGEPLKGIQVMGMLETRVLDFENIILVSANEDILPSARNHNSFIPFEIRREFGLPTHHEQQAVFAYHFYRLLQRCTNAWLIYNAESDELGGGEKSRFLSQIMHELPAYSPLNRISEIKPAFDAKLGTPGEITVDKDEAVIEKLISISRKGISPTAITQYLNCSLKYYFNYVLGLGETEEVEETMDFRTLGTIIHEVVQRFLEPFVGSFPTEHDYRQMQQQAGEAIAGALQKHFPGGETTKGRNLLIIKVAEVWIRRFLEMEAEAGYNPANGDHLIALEKQLTAPLTIDVPGQGKITVTLKGTADRIDRVNGHTRIIDYKTGKVEARSLKIKDVAAVFMPAKEIKEKALQLFFYLYLAGKENIATADFSAGIITFRSLKDGYLPLLVTDAGNQAALEAFENELTGLLEELFDPGVPFAQTSFREHCSNCPYRAICNRDELKPW</sequence>
<dbReference type="SUPFAM" id="SSF52540">
    <property type="entry name" value="P-loop containing nucleoside triphosphate hydrolases"/>
    <property type="match status" value="1"/>
</dbReference>
<accession>A0A644T8U8</accession>
<evidence type="ECO:0000313" key="2">
    <source>
        <dbReference type="EMBL" id="MPL63244.1"/>
    </source>
</evidence>
<dbReference type="GO" id="GO:0016787">
    <property type="term" value="F:hydrolase activity"/>
    <property type="evidence" value="ECO:0007669"/>
    <property type="project" value="UniProtKB-KW"/>
</dbReference>
<proteinExistence type="predicted"/>
<dbReference type="EMBL" id="VSSQ01000020">
    <property type="protein sequence ID" value="MPL63244.1"/>
    <property type="molecule type" value="Genomic_DNA"/>
</dbReference>
<organism evidence="2">
    <name type="scientific">bioreactor metagenome</name>
    <dbReference type="NCBI Taxonomy" id="1076179"/>
    <lineage>
        <taxon>unclassified sequences</taxon>
        <taxon>metagenomes</taxon>
        <taxon>ecological metagenomes</taxon>
    </lineage>
</organism>
<keyword evidence="2" id="KW-0378">Hydrolase</keyword>
<reference evidence="2" key="1">
    <citation type="submission" date="2019-08" db="EMBL/GenBank/DDBJ databases">
        <authorList>
            <person name="Kucharzyk K."/>
            <person name="Murdoch R.W."/>
            <person name="Higgins S."/>
            <person name="Loffler F."/>
        </authorList>
    </citation>
    <scope>NUCLEOTIDE SEQUENCE</scope>
</reference>
<dbReference type="EC" id="3.6.4.12" evidence="2"/>
<dbReference type="AlphaFoldDB" id="A0A644T8U8"/>
<dbReference type="InterPro" id="IPR011604">
    <property type="entry name" value="PDDEXK-like_dom_sf"/>
</dbReference>
<keyword evidence="2" id="KW-0347">Helicase</keyword>
<gene>
    <name evidence="2" type="primary">rexB_1</name>
    <name evidence="2" type="ORF">SDC9_08866</name>
</gene>
<keyword evidence="2" id="KW-0067">ATP-binding</keyword>
<dbReference type="Pfam" id="PF12705">
    <property type="entry name" value="PDDEXK_1"/>
    <property type="match status" value="1"/>
</dbReference>
<name>A0A644T8U8_9ZZZZ</name>
<dbReference type="InterPro" id="IPR027417">
    <property type="entry name" value="P-loop_NTPase"/>
</dbReference>
<feature type="domain" description="PD-(D/E)XK endonuclease-like" evidence="1">
    <location>
        <begin position="662"/>
        <end position="946"/>
    </location>
</feature>
<dbReference type="Gene3D" id="3.90.320.10">
    <property type="match status" value="1"/>
</dbReference>
<protein>
    <submittedName>
        <fullName evidence="2">ATP-dependent helicase/deoxyribonuclease subunit B</fullName>
        <ecNumber evidence="2">3.6.4.12</ecNumber>
    </submittedName>
</protein>
<evidence type="ECO:0000259" key="1">
    <source>
        <dbReference type="Pfam" id="PF12705"/>
    </source>
</evidence>
<dbReference type="GO" id="GO:0003678">
    <property type="term" value="F:DNA helicase activity"/>
    <property type="evidence" value="ECO:0007669"/>
    <property type="project" value="UniProtKB-EC"/>
</dbReference>
<dbReference type="InterPro" id="IPR038726">
    <property type="entry name" value="PDDEXK_AddAB-type"/>
</dbReference>